<dbReference type="eggNOG" id="COG1203">
    <property type="taxonomic scope" value="Bacteria"/>
</dbReference>
<dbReference type="KEGG" id="nhl:Nhal_2926"/>
<evidence type="ECO:0000256" key="4">
    <source>
        <dbReference type="ARBA" id="ARBA00022840"/>
    </source>
</evidence>
<dbReference type="GO" id="GO:0005829">
    <property type="term" value="C:cytosol"/>
    <property type="evidence" value="ECO:0007669"/>
    <property type="project" value="TreeGrafter"/>
</dbReference>
<keyword evidence="4" id="KW-0067">ATP-binding</keyword>
<proteinExistence type="predicted"/>
<evidence type="ECO:0000256" key="2">
    <source>
        <dbReference type="ARBA" id="ARBA00022801"/>
    </source>
</evidence>
<accession>D5BYK0</accession>
<dbReference type="HOGENOM" id="CLU_420814_0_0_6"/>
<evidence type="ECO:0000256" key="1">
    <source>
        <dbReference type="ARBA" id="ARBA00022741"/>
    </source>
</evidence>
<dbReference type="PANTHER" id="PTHR47959">
    <property type="entry name" value="ATP-DEPENDENT RNA HELICASE RHLE-RELATED"/>
    <property type="match status" value="1"/>
</dbReference>
<evidence type="ECO:0000313" key="6">
    <source>
        <dbReference type="EMBL" id="ADE15988.1"/>
    </source>
</evidence>
<dbReference type="SMART" id="SM00487">
    <property type="entry name" value="DEXDc"/>
    <property type="match status" value="1"/>
</dbReference>
<reference evidence="7" key="1">
    <citation type="submission" date="2010-04" db="EMBL/GenBank/DDBJ databases">
        <title>Complete genome sequence of Nitrosococcus halophilus Nc4, a salt-adapted, aerobic obligate ammonia-oxidizing sulfur purple bacterium.</title>
        <authorList>
            <consortium name="US DOE Joint Genome Institute"/>
            <person name="Campbell M.A."/>
            <person name="Malfatti S.A."/>
            <person name="Chain P.S.G."/>
            <person name="Heidelberg J.F."/>
            <person name="Ward B.B."/>
            <person name="Klotz M.G."/>
        </authorList>
    </citation>
    <scope>NUCLEOTIDE SEQUENCE [LARGE SCALE GENOMIC DNA]</scope>
    <source>
        <strain evidence="7">Nc4</strain>
    </source>
</reference>
<dbReference type="STRING" id="472759.Nhal_2926"/>
<evidence type="ECO:0000256" key="3">
    <source>
        <dbReference type="ARBA" id="ARBA00022806"/>
    </source>
</evidence>
<protein>
    <submittedName>
        <fullName evidence="6">DEAD/DEAH box helicase domain protein</fullName>
    </submittedName>
</protein>
<dbReference type="GO" id="GO:0003724">
    <property type="term" value="F:RNA helicase activity"/>
    <property type="evidence" value="ECO:0007669"/>
    <property type="project" value="TreeGrafter"/>
</dbReference>
<dbReference type="GO" id="GO:0003676">
    <property type="term" value="F:nucleic acid binding"/>
    <property type="evidence" value="ECO:0007669"/>
    <property type="project" value="InterPro"/>
</dbReference>
<dbReference type="InterPro" id="IPR050079">
    <property type="entry name" value="DEAD_box_RNA_helicase"/>
</dbReference>
<dbReference type="InterPro" id="IPR027417">
    <property type="entry name" value="P-loop_NTPase"/>
</dbReference>
<name>D5BYK0_NITHN</name>
<dbReference type="Gene3D" id="3.40.50.300">
    <property type="entry name" value="P-loop containing nucleotide triphosphate hydrolases"/>
    <property type="match status" value="2"/>
</dbReference>
<keyword evidence="3 6" id="KW-0347">Helicase</keyword>
<dbReference type="InterPro" id="IPR014001">
    <property type="entry name" value="Helicase_ATP-bd"/>
</dbReference>
<evidence type="ECO:0000313" key="7">
    <source>
        <dbReference type="Proteomes" id="UP000001844"/>
    </source>
</evidence>
<sequence length="662" mass="73586">MALTIARHCVAQGADGLSPLQAALLHAPERVRIADAPTGAGKTFAFQRAVMQGQRVLFIVPTRRLAQNIAAGLIRDLTTSAHWPREKAESKVEIWSSDRTVQLLSEDIKNIAGHRIRQIRDLDPTREGGEMIIAVPEVISHLLLRPRLDAGQAATGVFDLLRQFDHIVFDEFHTIEARGFGLAALCARLASAENPDGSRFGRAKVSFLSATPLDIQPVLERLGVPAPEIAPLRESLTGQGRPVHGDVSLSFTDRETLAQVVEDQIVAIAAEVEARRQVVLIYNRLGDLIREMPDLIQAFAQAGIPAEQVLVINSIADSGKEGIRALGYRTGRSRNPDDFSVLVATASVEVGVTFREANLMLMEPGFAPMNFLQRYGRAARRGADGRVIVRHDPYIMGRNPWIRDLLKWALEQDGERVDIQQLTERLSAATQKAFEDRGEDNPRFFGALPNRAVYTAGLYWNALMGHKSNRGPRYEHLRNHQPPSAGAIRNWLHQVRAMEQDRLFGANARRWCERFERQAYVLRDIAQRVRVVQGDGNVIEVDPAFLERETTILDLPMLEGPQGQPEVRLQDELEDHLRDQRQLAQRLVTVYFPHTGDSAQLSAGEGLVDAWCRALRGRRGPSAMAWDDYPEAMAAAEKLVRLTGLVPSDDDTLSLAASHCVL</sequence>
<evidence type="ECO:0000259" key="5">
    <source>
        <dbReference type="PROSITE" id="PS51192"/>
    </source>
</evidence>
<dbReference type="PROSITE" id="PS51192">
    <property type="entry name" value="HELICASE_ATP_BIND_1"/>
    <property type="match status" value="1"/>
</dbReference>
<dbReference type="Pfam" id="PF00270">
    <property type="entry name" value="DEAD"/>
    <property type="match status" value="1"/>
</dbReference>
<dbReference type="EMBL" id="CP001798">
    <property type="protein sequence ID" value="ADE15988.1"/>
    <property type="molecule type" value="Genomic_DNA"/>
</dbReference>
<feature type="domain" description="Helicase ATP-binding" evidence="5">
    <location>
        <begin position="23"/>
        <end position="230"/>
    </location>
</feature>
<keyword evidence="1" id="KW-0547">Nucleotide-binding</keyword>
<dbReference type="SUPFAM" id="SSF52540">
    <property type="entry name" value="P-loop containing nucleoside triphosphate hydrolases"/>
    <property type="match status" value="1"/>
</dbReference>
<dbReference type="OrthoDB" id="5619281at2"/>
<keyword evidence="2" id="KW-0378">Hydrolase</keyword>
<organism evidence="6 7">
    <name type="scientific">Nitrosococcus halophilus (strain Nc4)</name>
    <dbReference type="NCBI Taxonomy" id="472759"/>
    <lineage>
        <taxon>Bacteria</taxon>
        <taxon>Pseudomonadati</taxon>
        <taxon>Pseudomonadota</taxon>
        <taxon>Gammaproteobacteria</taxon>
        <taxon>Chromatiales</taxon>
        <taxon>Chromatiaceae</taxon>
        <taxon>Nitrosococcus</taxon>
    </lineage>
</organism>
<dbReference type="AlphaFoldDB" id="D5BYK0"/>
<dbReference type="InterPro" id="IPR011545">
    <property type="entry name" value="DEAD/DEAH_box_helicase_dom"/>
</dbReference>
<gene>
    <name evidence="6" type="ordered locus">Nhal_2926</name>
</gene>
<dbReference type="RefSeq" id="WP_013033840.1">
    <property type="nucleotide sequence ID" value="NC_013960.1"/>
</dbReference>
<dbReference type="GO" id="GO:0005524">
    <property type="term" value="F:ATP binding"/>
    <property type="evidence" value="ECO:0007669"/>
    <property type="project" value="UniProtKB-KW"/>
</dbReference>
<keyword evidence="7" id="KW-1185">Reference proteome</keyword>
<dbReference type="Proteomes" id="UP000001844">
    <property type="component" value="Chromosome"/>
</dbReference>
<dbReference type="GO" id="GO:0016787">
    <property type="term" value="F:hydrolase activity"/>
    <property type="evidence" value="ECO:0007669"/>
    <property type="project" value="UniProtKB-KW"/>
</dbReference>